<dbReference type="AlphaFoldDB" id="A0A4S4LAQ0"/>
<dbReference type="InterPro" id="IPR036396">
    <property type="entry name" value="Cyt_P450_sf"/>
</dbReference>
<dbReference type="GO" id="GO:0020037">
    <property type="term" value="F:heme binding"/>
    <property type="evidence" value="ECO:0007669"/>
    <property type="project" value="InterPro"/>
</dbReference>
<evidence type="ECO:0000313" key="1">
    <source>
        <dbReference type="EMBL" id="THH08161.1"/>
    </source>
</evidence>
<reference evidence="1 2" key="1">
    <citation type="submission" date="2019-02" db="EMBL/GenBank/DDBJ databases">
        <title>Genome sequencing of the rare red list fungi Bondarzewia mesenterica.</title>
        <authorList>
            <person name="Buettner E."/>
            <person name="Kellner H."/>
        </authorList>
    </citation>
    <scope>NUCLEOTIDE SEQUENCE [LARGE SCALE GENOMIC DNA]</scope>
    <source>
        <strain evidence="1 2">DSM 108281</strain>
    </source>
</reference>
<keyword evidence="2" id="KW-1185">Reference proteome</keyword>
<dbReference type="Proteomes" id="UP000310158">
    <property type="component" value="Unassembled WGS sequence"/>
</dbReference>
<organism evidence="1 2">
    <name type="scientific">Bondarzewia mesenterica</name>
    <dbReference type="NCBI Taxonomy" id="1095465"/>
    <lineage>
        <taxon>Eukaryota</taxon>
        <taxon>Fungi</taxon>
        <taxon>Dikarya</taxon>
        <taxon>Basidiomycota</taxon>
        <taxon>Agaricomycotina</taxon>
        <taxon>Agaricomycetes</taxon>
        <taxon>Russulales</taxon>
        <taxon>Bondarzewiaceae</taxon>
        <taxon>Bondarzewia</taxon>
    </lineage>
</organism>
<dbReference type="GO" id="GO:0016705">
    <property type="term" value="F:oxidoreductase activity, acting on paired donors, with incorporation or reduction of molecular oxygen"/>
    <property type="evidence" value="ECO:0007669"/>
    <property type="project" value="InterPro"/>
</dbReference>
<protein>
    <submittedName>
        <fullName evidence="1">Uncharacterized protein</fullName>
    </submittedName>
</protein>
<gene>
    <name evidence="1" type="ORF">EW146_g9088</name>
</gene>
<comment type="caution">
    <text evidence="1">The sequence shown here is derived from an EMBL/GenBank/DDBJ whole genome shotgun (WGS) entry which is preliminary data.</text>
</comment>
<dbReference type="GO" id="GO:0005506">
    <property type="term" value="F:iron ion binding"/>
    <property type="evidence" value="ECO:0007669"/>
    <property type="project" value="InterPro"/>
</dbReference>
<name>A0A4S4LAQ0_9AGAM</name>
<evidence type="ECO:0000313" key="2">
    <source>
        <dbReference type="Proteomes" id="UP000310158"/>
    </source>
</evidence>
<accession>A0A4S4LAQ0</accession>
<dbReference type="EMBL" id="SGPL01000721">
    <property type="protein sequence ID" value="THH08161.1"/>
    <property type="molecule type" value="Genomic_DNA"/>
</dbReference>
<dbReference type="GO" id="GO:0004497">
    <property type="term" value="F:monooxygenase activity"/>
    <property type="evidence" value="ECO:0007669"/>
    <property type="project" value="InterPro"/>
</dbReference>
<proteinExistence type="predicted"/>
<dbReference type="SUPFAM" id="SSF48264">
    <property type="entry name" value="Cytochrome P450"/>
    <property type="match status" value="1"/>
</dbReference>
<sequence>MAVGLNPCECRVAQNGRNGRAWESVLEEQVSEFDGIIAGGVCAATSLLRVAHPDGRMKAPKQLDSARGSERCSDLEDSQSLLFRPNAFKFVTPIRRWTITRFMTMSFQRWSTCAHIVNSLHLFSIPEEPVWGCWSKGVTFYDPEFYDDPEIFRPESFLNSEFFNKPGADLAGRRPRPDLHFGGGCRARIHAAFLQTNICLAGLVLRQRCAAIDLSRYLVLNVPNRIKEKYLTTVVRRWSAPDFPRAQNELVRISYETIPVAAAPRPHFVRMLIRTRLDMNFKSNVPKPQCAKESPSQLCVSSRLLQTSSPPV</sequence>